<evidence type="ECO:0000259" key="1">
    <source>
        <dbReference type="Pfam" id="PF01636"/>
    </source>
</evidence>
<organism evidence="2 3">
    <name type="scientific">Pseudogymnoascus verrucosus</name>
    <dbReference type="NCBI Taxonomy" id="342668"/>
    <lineage>
        <taxon>Eukaryota</taxon>
        <taxon>Fungi</taxon>
        <taxon>Dikarya</taxon>
        <taxon>Ascomycota</taxon>
        <taxon>Pezizomycotina</taxon>
        <taxon>Leotiomycetes</taxon>
        <taxon>Thelebolales</taxon>
        <taxon>Thelebolaceae</taxon>
        <taxon>Pseudogymnoascus</taxon>
    </lineage>
</organism>
<dbReference type="EMBL" id="KV460218">
    <property type="protein sequence ID" value="OBT98116.2"/>
    <property type="molecule type" value="Genomic_DNA"/>
</dbReference>
<dbReference type="GeneID" id="28837064"/>
<sequence>MIEATHDLELVEAGVWPFYMTRIPGKPWMEYEDIWNETQRATCSESLGRVFARCFVEGNAGEVVDSDIIPNLHKIRALALERDDVKPFSAFISKLIEEAPALKKLPLFFGHLDLNEMNVLVGENAEVTGVIDWELSPPPQPFGVACYCIQFLAGEIIDIVFRQRPEFEAIDWGFWDGLLEDTPAEIRDSLEANWEAVQTAVMIGTIFKVMSIEGDEVFVSKIRLDALPMLMRYRIPALRGASRAYSD</sequence>
<dbReference type="InterPro" id="IPR011009">
    <property type="entry name" value="Kinase-like_dom_sf"/>
</dbReference>
<name>A0A1B8GQK7_9PEZI</name>
<protein>
    <recommendedName>
        <fullName evidence="1">Aminoglycoside phosphotransferase domain-containing protein</fullName>
    </recommendedName>
</protein>
<keyword evidence="3" id="KW-1185">Reference proteome</keyword>
<evidence type="ECO:0000313" key="3">
    <source>
        <dbReference type="Proteomes" id="UP000091956"/>
    </source>
</evidence>
<reference evidence="2 3" key="1">
    <citation type="submission" date="2016-03" db="EMBL/GenBank/DDBJ databases">
        <title>Comparative genomics of Pseudogymnoascus destructans, the fungus causing white-nose syndrome of bats.</title>
        <authorList>
            <person name="Palmer J.M."/>
            <person name="Drees K.P."/>
            <person name="Foster J.T."/>
            <person name="Lindner D.L."/>
        </authorList>
    </citation>
    <scope>NUCLEOTIDE SEQUENCE [LARGE SCALE GENOMIC DNA]</scope>
    <source>
        <strain evidence="2 3">UAMH 10579</strain>
    </source>
</reference>
<gene>
    <name evidence="2" type="ORF">VE01_03678</name>
</gene>
<dbReference type="RefSeq" id="XP_059319827.1">
    <property type="nucleotide sequence ID" value="XM_059463556.1"/>
</dbReference>
<proteinExistence type="predicted"/>
<dbReference type="InterPro" id="IPR002575">
    <property type="entry name" value="Aminoglycoside_PTrfase"/>
</dbReference>
<dbReference type="AlphaFoldDB" id="A0A1B8GQK7"/>
<evidence type="ECO:0000313" key="2">
    <source>
        <dbReference type="EMBL" id="OBT98116.2"/>
    </source>
</evidence>
<reference evidence="3" key="2">
    <citation type="journal article" date="2018" name="Nat. Commun.">
        <title>Extreme sensitivity to ultraviolet light in the fungal pathogen causing white-nose syndrome of bats.</title>
        <authorList>
            <person name="Palmer J.M."/>
            <person name="Drees K.P."/>
            <person name="Foster J.T."/>
            <person name="Lindner D.L."/>
        </authorList>
    </citation>
    <scope>NUCLEOTIDE SEQUENCE [LARGE SCALE GENOMIC DNA]</scope>
    <source>
        <strain evidence="3">UAMH 10579</strain>
    </source>
</reference>
<dbReference type="STRING" id="342668.A0A1B8GQK7"/>
<dbReference type="Pfam" id="PF01636">
    <property type="entry name" value="APH"/>
    <property type="match status" value="1"/>
</dbReference>
<feature type="domain" description="Aminoglycoside phosphotransferase" evidence="1">
    <location>
        <begin position="72"/>
        <end position="135"/>
    </location>
</feature>
<dbReference type="Proteomes" id="UP000091956">
    <property type="component" value="Unassembled WGS sequence"/>
</dbReference>
<accession>A0A1B8GQK7</accession>
<dbReference type="SUPFAM" id="SSF56112">
    <property type="entry name" value="Protein kinase-like (PK-like)"/>
    <property type="match status" value="1"/>
</dbReference>